<dbReference type="RefSeq" id="WP_183309980.1">
    <property type="nucleotide sequence ID" value="NZ_JACIEW010000001.1"/>
</dbReference>
<dbReference type="PIRSF" id="PIRSF001455">
    <property type="entry name" value="DHQ_synth"/>
    <property type="match status" value="1"/>
</dbReference>
<organism evidence="9 10">
    <name type="scientific">Devosia subaequoris</name>
    <dbReference type="NCBI Taxonomy" id="395930"/>
    <lineage>
        <taxon>Bacteria</taxon>
        <taxon>Pseudomonadati</taxon>
        <taxon>Pseudomonadota</taxon>
        <taxon>Alphaproteobacteria</taxon>
        <taxon>Hyphomicrobiales</taxon>
        <taxon>Devosiaceae</taxon>
        <taxon>Devosia</taxon>
    </lineage>
</organism>
<evidence type="ECO:0000256" key="3">
    <source>
        <dbReference type="ARBA" id="ARBA00022723"/>
    </source>
</evidence>
<evidence type="ECO:0000256" key="1">
    <source>
        <dbReference type="ARBA" id="ARBA00001911"/>
    </source>
</evidence>
<dbReference type="Gene3D" id="3.40.50.1970">
    <property type="match status" value="1"/>
</dbReference>
<comment type="cofactor">
    <cofactor evidence="1">
        <name>NAD(+)</name>
        <dbReference type="ChEBI" id="CHEBI:57540"/>
    </cofactor>
</comment>
<dbReference type="InterPro" id="IPR030957">
    <property type="entry name" value="Put_AroB"/>
</dbReference>
<dbReference type="InterPro" id="IPR056179">
    <property type="entry name" value="DHQS_C"/>
</dbReference>
<evidence type="ECO:0000256" key="6">
    <source>
        <dbReference type="ARBA" id="ARBA00023285"/>
    </source>
</evidence>
<dbReference type="EC" id="4.2.3.4" evidence="9"/>
<evidence type="ECO:0000259" key="8">
    <source>
        <dbReference type="Pfam" id="PF24621"/>
    </source>
</evidence>
<dbReference type="AlphaFoldDB" id="A0A7W6NA99"/>
<evidence type="ECO:0000313" key="9">
    <source>
        <dbReference type="EMBL" id="MBB4051279.1"/>
    </source>
</evidence>
<dbReference type="EMBL" id="JACIEW010000001">
    <property type="protein sequence ID" value="MBB4051279.1"/>
    <property type="molecule type" value="Genomic_DNA"/>
</dbReference>
<keyword evidence="4" id="KW-0520">NAD</keyword>
<name>A0A7W6NA99_9HYPH</name>
<dbReference type="GO" id="GO:0046872">
    <property type="term" value="F:metal ion binding"/>
    <property type="evidence" value="ECO:0007669"/>
    <property type="project" value="UniProtKB-KW"/>
</dbReference>
<keyword evidence="5 9" id="KW-0456">Lyase</keyword>
<feature type="domain" description="3-dehydroquinate synthase N-terminal" evidence="7">
    <location>
        <begin position="60"/>
        <end position="171"/>
    </location>
</feature>
<dbReference type="InterPro" id="IPR030960">
    <property type="entry name" value="DHQS/DOIS_N"/>
</dbReference>
<dbReference type="CDD" id="cd08195">
    <property type="entry name" value="DHQS"/>
    <property type="match status" value="1"/>
</dbReference>
<keyword evidence="3" id="KW-0479">Metal-binding</keyword>
<dbReference type="InterPro" id="IPR050071">
    <property type="entry name" value="Dehydroquinate_synthase"/>
</dbReference>
<dbReference type="Gene3D" id="1.20.1090.10">
    <property type="entry name" value="Dehydroquinate synthase-like - alpha domain"/>
    <property type="match status" value="1"/>
</dbReference>
<dbReference type="SUPFAM" id="SSF56796">
    <property type="entry name" value="Dehydroquinate synthase-like"/>
    <property type="match status" value="1"/>
</dbReference>
<proteinExistence type="predicted"/>
<dbReference type="PANTHER" id="PTHR43622">
    <property type="entry name" value="3-DEHYDROQUINATE SYNTHASE"/>
    <property type="match status" value="1"/>
</dbReference>
<dbReference type="PANTHER" id="PTHR43622:SF1">
    <property type="entry name" value="3-DEHYDROQUINATE SYNTHASE"/>
    <property type="match status" value="1"/>
</dbReference>
<evidence type="ECO:0000256" key="5">
    <source>
        <dbReference type="ARBA" id="ARBA00023239"/>
    </source>
</evidence>
<protein>
    <submittedName>
        <fullName evidence="9">3-dehydroquinate synthase</fullName>
        <ecNumber evidence="9">4.2.3.4</ecNumber>
    </submittedName>
</protein>
<keyword evidence="10" id="KW-1185">Reference proteome</keyword>
<comment type="caution">
    <text evidence="9">The sequence shown here is derived from an EMBL/GenBank/DDBJ whole genome shotgun (WGS) entry which is preliminary data.</text>
</comment>
<dbReference type="NCBIfam" id="TIGR04425">
    <property type="entry name" value="P_lya_rel_AroB"/>
    <property type="match status" value="1"/>
</dbReference>
<gene>
    <name evidence="9" type="ORF">GGR20_000897</name>
</gene>
<dbReference type="InterPro" id="IPR030963">
    <property type="entry name" value="DHQ_synth_fam"/>
</dbReference>
<keyword evidence="6" id="KW-0170">Cobalt</keyword>
<evidence type="ECO:0000256" key="4">
    <source>
        <dbReference type="ARBA" id="ARBA00023027"/>
    </source>
</evidence>
<evidence type="ECO:0000259" key="7">
    <source>
        <dbReference type="Pfam" id="PF01761"/>
    </source>
</evidence>
<accession>A0A7W6NA99</accession>
<dbReference type="Pfam" id="PF24621">
    <property type="entry name" value="DHQS_C"/>
    <property type="match status" value="1"/>
</dbReference>
<evidence type="ECO:0000313" key="10">
    <source>
        <dbReference type="Proteomes" id="UP000547011"/>
    </source>
</evidence>
<sequence length="352" mass="38626">MLENLEIQAQGGPYSVTYVDAPRAAIAAALKPGCVVLADARVAELYREDFAALGDMPCVYIEATEDAKSIAQIVPVLEQLAELGLKRNQTLVAIGGGVVQDIACFIASIFMRGIAWNFVPTTLLAQADSAIGSKSSVNMKAGKNILGTFYPPKQIFVSVRFLKTLPEEEVRSGIGEIIKVHTIDGPASFDYLAERFERLTSDDAILAEFISRALRIKKRYIEIDEFDRGPRNIFNYGHSFGHAIETATHYHIPHGIAVTIGMKIANDFAVALGRIEAVHRNRMLPVLQYNYAAYKDYPIDAEAVFQAMAKDKKNSEAGYRIIVPSGPDAVIEAITVKPDDFFQATLSKALVR</sequence>
<reference evidence="9 10" key="1">
    <citation type="submission" date="2020-08" db="EMBL/GenBank/DDBJ databases">
        <title>Genomic Encyclopedia of Type Strains, Phase IV (KMG-IV): sequencing the most valuable type-strain genomes for metagenomic binning, comparative biology and taxonomic classification.</title>
        <authorList>
            <person name="Goeker M."/>
        </authorList>
    </citation>
    <scope>NUCLEOTIDE SEQUENCE [LARGE SCALE GENOMIC DNA]</scope>
    <source>
        <strain evidence="9 10">DSM 23447</strain>
    </source>
</reference>
<evidence type="ECO:0000256" key="2">
    <source>
        <dbReference type="ARBA" id="ARBA00001941"/>
    </source>
</evidence>
<dbReference type="Proteomes" id="UP000547011">
    <property type="component" value="Unassembled WGS sequence"/>
</dbReference>
<dbReference type="GO" id="GO:0009073">
    <property type="term" value="P:aromatic amino acid family biosynthetic process"/>
    <property type="evidence" value="ECO:0007669"/>
    <property type="project" value="InterPro"/>
</dbReference>
<dbReference type="GO" id="GO:0003856">
    <property type="term" value="F:3-dehydroquinate synthase activity"/>
    <property type="evidence" value="ECO:0007669"/>
    <property type="project" value="UniProtKB-EC"/>
</dbReference>
<comment type="cofactor">
    <cofactor evidence="2">
        <name>Co(2+)</name>
        <dbReference type="ChEBI" id="CHEBI:48828"/>
    </cofactor>
</comment>
<feature type="domain" description="3-dehydroquinate synthase C-terminal" evidence="8">
    <location>
        <begin position="173"/>
        <end position="314"/>
    </location>
</feature>
<dbReference type="Pfam" id="PF01761">
    <property type="entry name" value="DHQ_synthase"/>
    <property type="match status" value="1"/>
</dbReference>